<sequence length="343" mass="36784">MTEFGIVMEASPGYTAPLAQEIEAMGFDYLLCPDTQNLSPDPYGQLTLAAAATKSVHLGTGVTNPITREAAVTATAVASLQQESGNRAICAIGRGDSSAAHIGKTNATTHQLRTYIEQISAFMRGEVVQLGNKASKLRWLEGEGVPPAPIDVACTGPKTIEMAADVGDRVSFAVGSAPERIEWALATLNAQLQKTGRDRNSLSVGAFVNLVCDQSEQRAIDMGRMIAGMVAHFAGMKNAPVDHLPPQLKGLAEKMQSQYDMEHHAQQEGTHLNFVSDDFVEWISICGPPQKCLERLQGLIDQGLDHVYLLGGSSVAHPHGERQAAMVQQTKLFADEVLPKLKG</sequence>
<dbReference type="Gene3D" id="3.20.20.30">
    <property type="entry name" value="Luciferase-like domain"/>
    <property type="match status" value="1"/>
</dbReference>
<organism evidence="3">
    <name type="scientific">marine metagenome</name>
    <dbReference type="NCBI Taxonomy" id="408172"/>
    <lineage>
        <taxon>unclassified sequences</taxon>
        <taxon>metagenomes</taxon>
        <taxon>ecological metagenomes</taxon>
    </lineage>
</organism>
<feature type="domain" description="Luciferase-like" evidence="2">
    <location>
        <begin position="11"/>
        <end position="306"/>
    </location>
</feature>
<dbReference type="InterPro" id="IPR050564">
    <property type="entry name" value="F420-G6PD/mer"/>
</dbReference>
<dbReference type="AlphaFoldDB" id="A0A381XWS8"/>
<name>A0A381XWS8_9ZZZZ</name>
<reference evidence="3" key="1">
    <citation type="submission" date="2018-05" db="EMBL/GenBank/DDBJ databases">
        <authorList>
            <person name="Lanie J.A."/>
            <person name="Ng W.-L."/>
            <person name="Kazmierczak K.M."/>
            <person name="Andrzejewski T.M."/>
            <person name="Davidsen T.M."/>
            <person name="Wayne K.J."/>
            <person name="Tettelin H."/>
            <person name="Glass J.I."/>
            <person name="Rusch D."/>
            <person name="Podicherti R."/>
            <person name="Tsui H.-C.T."/>
            <person name="Winkler M.E."/>
        </authorList>
    </citation>
    <scope>NUCLEOTIDE SEQUENCE</scope>
</reference>
<keyword evidence="1" id="KW-0560">Oxidoreductase</keyword>
<dbReference type="InterPro" id="IPR036661">
    <property type="entry name" value="Luciferase-like_sf"/>
</dbReference>
<gene>
    <name evidence="3" type="ORF">METZ01_LOCUS121501</name>
</gene>
<dbReference type="PANTHER" id="PTHR43244">
    <property type="match status" value="1"/>
</dbReference>
<evidence type="ECO:0000259" key="2">
    <source>
        <dbReference type="Pfam" id="PF00296"/>
    </source>
</evidence>
<dbReference type="EMBL" id="UINC01016499">
    <property type="protein sequence ID" value="SVA68647.1"/>
    <property type="molecule type" value="Genomic_DNA"/>
</dbReference>
<dbReference type="PANTHER" id="PTHR43244:SF1">
    <property type="entry name" value="5,10-METHYLENETETRAHYDROMETHANOPTERIN REDUCTASE"/>
    <property type="match status" value="1"/>
</dbReference>
<proteinExistence type="predicted"/>
<evidence type="ECO:0000256" key="1">
    <source>
        <dbReference type="ARBA" id="ARBA00023002"/>
    </source>
</evidence>
<dbReference type="InterPro" id="IPR011251">
    <property type="entry name" value="Luciferase-like_dom"/>
</dbReference>
<protein>
    <recommendedName>
        <fullName evidence="2">Luciferase-like domain-containing protein</fullName>
    </recommendedName>
</protein>
<dbReference type="GO" id="GO:0016705">
    <property type="term" value="F:oxidoreductase activity, acting on paired donors, with incorporation or reduction of molecular oxygen"/>
    <property type="evidence" value="ECO:0007669"/>
    <property type="project" value="InterPro"/>
</dbReference>
<accession>A0A381XWS8</accession>
<dbReference type="Pfam" id="PF00296">
    <property type="entry name" value="Bac_luciferase"/>
    <property type="match status" value="1"/>
</dbReference>
<dbReference type="SUPFAM" id="SSF51679">
    <property type="entry name" value="Bacterial luciferase-like"/>
    <property type="match status" value="1"/>
</dbReference>
<evidence type="ECO:0000313" key="3">
    <source>
        <dbReference type="EMBL" id="SVA68647.1"/>
    </source>
</evidence>